<evidence type="ECO:0000256" key="1">
    <source>
        <dbReference type="ARBA" id="ARBA00023015"/>
    </source>
</evidence>
<dbReference type="RefSeq" id="WP_005649340.1">
    <property type="nucleotide sequence ID" value="NZ_CP015231.1"/>
</dbReference>
<keyword evidence="3" id="KW-0804">Transcription</keyword>
<feature type="domain" description="HTH luxR-type" evidence="4">
    <location>
        <begin position="170"/>
        <end position="235"/>
    </location>
</feature>
<dbReference type="Proteomes" id="UP000013243">
    <property type="component" value="Plasmid unnamed1"/>
</dbReference>
<dbReference type="InterPro" id="IPR036388">
    <property type="entry name" value="WH-like_DNA-bd_sf"/>
</dbReference>
<dbReference type="CDD" id="cd06170">
    <property type="entry name" value="LuxR_C_like"/>
    <property type="match status" value="1"/>
</dbReference>
<dbReference type="SMART" id="SM00421">
    <property type="entry name" value="HTH_LUXR"/>
    <property type="match status" value="1"/>
</dbReference>
<dbReference type="EMBL" id="CP015231">
    <property type="protein sequence ID" value="ANP43209.1"/>
    <property type="molecule type" value="Genomic_DNA"/>
</dbReference>
<dbReference type="PROSITE" id="PS50043">
    <property type="entry name" value="HTH_LUXR_2"/>
    <property type="match status" value="1"/>
</dbReference>
<dbReference type="PANTHER" id="PTHR44688:SF16">
    <property type="entry name" value="DNA-BINDING TRANSCRIPTIONAL ACTIVATOR DEVR_DOSR"/>
    <property type="match status" value="1"/>
</dbReference>
<evidence type="ECO:0000256" key="3">
    <source>
        <dbReference type="ARBA" id="ARBA00023163"/>
    </source>
</evidence>
<dbReference type="InterPro" id="IPR016032">
    <property type="entry name" value="Sig_transdc_resp-reg_C-effctor"/>
</dbReference>
<dbReference type="Gene3D" id="3.30.450.80">
    <property type="entry name" value="Transcription factor LuxR-like, autoinducer-binding domain"/>
    <property type="match status" value="1"/>
</dbReference>
<accession>A0A1B1A9I1</accession>
<dbReference type="Gene3D" id="1.10.10.10">
    <property type="entry name" value="Winged helix-like DNA-binding domain superfamily/Winged helix DNA-binding domain"/>
    <property type="match status" value="1"/>
</dbReference>
<evidence type="ECO:0000259" key="4">
    <source>
        <dbReference type="PROSITE" id="PS50043"/>
    </source>
</evidence>
<dbReference type="OrthoDB" id="9803630at2"/>
<dbReference type="Pfam" id="PF00196">
    <property type="entry name" value="GerE"/>
    <property type="match status" value="1"/>
</dbReference>
<reference evidence="5 6" key="1">
    <citation type="journal article" date="2016" name="ISME J.">
        <title>Global occurrence and heterogeneity of the Roseobacter-clade species Ruegeria mobilis.</title>
        <authorList>
            <person name="Sonnenschein E."/>
            <person name="Gram L."/>
        </authorList>
    </citation>
    <scope>NUCLEOTIDE SEQUENCE [LARGE SCALE GENOMIC DNA]</scope>
    <source>
        <strain evidence="5 6">F1926</strain>
        <plasmid evidence="5 6">unnamed1</plasmid>
    </source>
</reference>
<dbReference type="KEGG" id="rmb:K529_020850"/>
<dbReference type="SUPFAM" id="SSF75516">
    <property type="entry name" value="Pheromone-binding domain of LuxR-like quorum-sensing transcription factors"/>
    <property type="match status" value="1"/>
</dbReference>
<proteinExistence type="predicted"/>
<geneLocation type="plasmid" evidence="5 6">
    <name>unnamed1</name>
</geneLocation>
<dbReference type="PRINTS" id="PR00038">
    <property type="entry name" value="HTHLUXR"/>
</dbReference>
<evidence type="ECO:0000256" key="2">
    <source>
        <dbReference type="ARBA" id="ARBA00023125"/>
    </source>
</evidence>
<gene>
    <name evidence="5" type="ORF">K529_020850</name>
</gene>
<sequence>MVRRQNLNAILEMIESSANLEEIGEVLTQFRNLLEVDHVFYRWVDRSGSINGCSTLPVAWQDRYSAMGYHRIDPVVIGCYTAFHPVDWRDLDWSARLAAAFRKDSLAFGVGNQGYSVPVRGPAGQYAVFSITKTCKGDVWDKFTRKHSRDLILVAHYVNRRALDFEMSFYPLPEQPLSMRESEALSLLAEGMSRARAAEAMDISEHTLRVYIEGARSKLQAQNTTHAVARAVTMGLIGA</sequence>
<dbReference type="SUPFAM" id="SSF46894">
    <property type="entry name" value="C-terminal effector domain of the bipartite response regulators"/>
    <property type="match status" value="1"/>
</dbReference>
<dbReference type="PANTHER" id="PTHR44688">
    <property type="entry name" value="DNA-BINDING TRANSCRIPTIONAL ACTIVATOR DEVR_DOSR"/>
    <property type="match status" value="1"/>
</dbReference>
<name>A0A1B1A9I1_9RHOB</name>
<dbReference type="InterPro" id="IPR036693">
    <property type="entry name" value="TF_LuxR_autoind-bd_dom_sf"/>
</dbReference>
<dbReference type="InterPro" id="IPR005143">
    <property type="entry name" value="TF_LuxR_autoind-bd_dom"/>
</dbReference>
<keyword evidence="1" id="KW-0805">Transcription regulation</keyword>
<evidence type="ECO:0000313" key="5">
    <source>
        <dbReference type="EMBL" id="ANP43209.1"/>
    </source>
</evidence>
<dbReference type="AlphaFoldDB" id="A0A1B1A9I1"/>
<dbReference type="InterPro" id="IPR000792">
    <property type="entry name" value="Tscrpt_reg_LuxR_C"/>
</dbReference>
<organism evidence="5 6">
    <name type="scientific">Tritonibacter mobilis F1926</name>
    <dbReference type="NCBI Taxonomy" id="1265309"/>
    <lineage>
        <taxon>Bacteria</taxon>
        <taxon>Pseudomonadati</taxon>
        <taxon>Pseudomonadota</taxon>
        <taxon>Alphaproteobacteria</taxon>
        <taxon>Rhodobacterales</taxon>
        <taxon>Paracoccaceae</taxon>
        <taxon>Tritonibacter</taxon>
    </lineage>
</organism>
<dbReference type="Pfam" id="PF03472">
    <property type="entry name" value="Autoind_bind"/>
    <property type="match status" value="1"/>
</dbReference>
<keyword evidence="5" id="KW-0614">Plasmid</keyword>
<evidence type="ECO:0000313" key="6">
    <source>
        <dbReference type="Proteomes" id="UP000013243"/>
    </source>
</evidence>
<dbReference type="GO" id="GO:0006355">
    <property type="term" value="P:regulation of DNA-templated transcription"/>
    <property type="evidence" value="ECO:0007669"/>
    <property type="project" value="InterPro"/>
</dbReference>
<keyword evidence="2" id="KW-0238">DNA-binding</keyword>
<dbReference type="GO" id="GO:0003677">
    <property type="term" value="F:DNA binding"/>
    <property type="evidence" value="ECO:0007669"/>
    <property type="project" value="UniProtKB-KW"/>
</dbReference>
<protein>
    <submittedName>
        <fullName evidence="5">LuxR family transcriptional regulator</fullName>
    </submittedName>
</protein>
<dbReference type="GeneID" id="28252339"/>